<evidence type="ECO:0008006" key="5">
    <source>
        <dbReference type="Google" id="ProtNLM"/>
    </source>
</evidence>
<keyword evidence="1" id="KW-0175">Coiled coil</keyword>
<dbReference type="RefSeq" id="WP_212919641.1">
    <property type="nucleotide sequence ID" value="NZ_BORP01000001.1"/>
</dbReference>
<evidence type="ECO:0000313" key="3">
    <source>
        <dbReference type="EMBL" id="GIO26153.1"/>
    </source>
</evidence>
<protein>
    <recommendedName>
        <fullName evidence="5">Magnesium transporter MgtE intracellular domain-containing protein</fullName>
    </recommendedName>
</protein>
<dbReference type="SUPFAM" id="SSF158791">
    <property type="entry name" value="MgtE N-terminal domain-like"/>
    <property type="match status" value="1"/>
</dbReference>
<organism evidence="3 4">
    <name type="scientific">Ornithinibacillus bavariensis</name>
    <dbReference type="NCBI Taxonomy" id="545502"/>
    <lineage>
        <taxon>Bacteria</taxon>
        <taxon>Bacillati</taxon>
        <taxon>Bacillota</taxon>
        <taxon>Bacilli</taxon>
        <taxon>Bacillales</taxon>
        <taxon>Bacillaceae</taxon>
        <taxon>Ornithinibacillus</taxon>
    </lineage>
</organism>
<evidence type="ECO:0000256" key="2">
    <source>
        <dbReference type="SAM" id="Phobius"/>
    </source>
</evidence>
<sequence length="195" mass="21714">MAKEKALNEKEKMNPFLWFLFAIVIPVIIAITLTVVVFAVAGVDVVSWAKNTGNNIPVLSSLITTDDEAREKAQQESIESRLDAKDAEIEKVSQEKKELEGTVEQLKQQITKLERDLDAARQKPGQEDDKKTVKQISKSFTNMKGKQAALILEQLEPGTAYVILSEMSTDDRGSIMENMSPQVAAEITKFFINAN</sequence>
<feature type="coiled-coil region" evidence="1">
    <location>
        <begin position="70"/>
        <end position="123"/>
    </location>
</feature>
<keyword evidence="2" id="KW-0812">Transmembrane</keyword>
<gene>
    <name evidence="3" type="ORF">J43TS3_07640</name>
</gene>
<name>A0A919X788_9BACI</name>
<keyword evidence="2" id="KW-1133">Transmembrane helix</keyword>
<dbReference type="AlphaFoldDB" id="A0A919X788"/>
<dbReference type="EMBL" id="BORP01000001">
    <property type="protein sequence ID" value="GIO26153.1"/>
    <property type="molecule type" value="Genomic_DNA"/>
</dbReference>
<feature type="transmembrane region" description="Helical" evidence="2">
    <location>
        <begin position="16"/>
        <end position="41"/>
    </location>
</feature>
<dbReference type="Proteomes" id="UP000676917">
    <property type="component" value="Unassembled WGS sequence"/>
</dbReference>
<proteinExistence type="predicted"/>
<keyword evidence="2" id="KW-0472">Membrane</keyword>
<comment type="caution">
    <text evidence="3">The sequence shown here is derived from an EMBL/GenBank/DDBJ whole genome shotgun (WGS) entry which is preliminary data.</text>
</comment>
<keyword evidence="4" id="KW-1185">Reference proteome</keyword>
<reference evidence="3" key="1">
    <citation type="submission" date="2021-03" db="EMBL/GenBank/DDBJ databases">
        <title>Antimicrobial resistance genes in bacteria isolated from Japanese honey, and their potential for conferring macrolide and lincosamide resistance in the American foulbrood pathogen Paenibacillus larvae.</title>
        <authorList>
            <person name="Okamoto M."/>
            <person name="Kumagai M."/>
            <person name="Kanamori H."/>
            <person name="Takamatsu D."/>
        </authorList>
    </citation>
    <scope>NUCLEOTIDE SEQUENCE</scope>
    <source>
        <strain evidence="3">J43TS3</strain>
    </source>
</reference>
<accession>A0A919X788</accession>
<evidence type="ECO:0000313" key="4">
    <source>
        <dbReference type="Proteomes" id="UP000676917"/>
    </source>
</evidence>
<evidence type="ECO:0000256" key="1">
    <source>
        <dbReference type="SAM" id="Coils"/>
    </source>
</evidence>